<keyword evidence="2 6" id="KW-0812">Transmembrane</keyword>
<evidence type="ECO:0000256" key="3">
    <source>
        <dbReference type="ARBA" id="ARBA00022989"/>
    </source>
</evidence>
<dbReference type="AlphaFoldDB" id="A0A7S1PP38"/>
<evidence type="ECO:0000256" key="4">
    <source>
        <dbReference type="ARBA" id="ARBA00023136"/>
    </source>
</evidence>
<feature type="transmembrane region" description="Helical" evidence="6">
    <location>
        <begin position="21"/>
        <end position="40"/>
    </location>
</feature>
<name>A0A7S1PP38_NEODS</name>
<feature type="transmembrane region" description="Helical" evidence="6">
    <location>
        <begin position="121"/>
        <end position="146"/>
    </location>
</feature>
<feature type="transmembrane region" description="Helical" evidence="6">
    <location>
        <begin position="60"/>
        <end position="78"/>
    </location>
</feature>
<organism evidence="7">
    <name type="scientific">Neobodo designis</name>
    <name type="common">Flagellated protozoan</name>
    <name type="synonym">Bodo designis</name>
    <dbReference type="NCBI Taxonomy" id="312471"/>
    <lineage>
        <taxon>Eukaryota</taxon>
        <taxon>Discoba</taxon>
        <taxon>Euglenozoa</taxon>
        <taxon>Kinetoplastea</taxon>
        <taxon>Metakinetoplastina</taxon>
        <taxon>Neobodonida</taxon>
        <taxon>Neobodo</taxon>
    </lineage>
</organism>
<evidence type="ECO:0000256" key="2">
    <source>
        <dbReference type="ARBA" id="ARBA00022692"/>
    </source>
</evidence>
<comment type="subcellular location">
    <subcellularLocation>
        <location evidence="1">Membrane</location>
        <topology evidence="1">Multi-pass membrane protein</topology>
    </subcellularLocation>
</comment>
<dbReference type="EMBL" id="HBGF01002975">
    <property type="protein sequence ID" value="CAD9091520.1"/>
    <property type="molecule type" value="Transcribed_RNA"/>
</dbReference>
<keyword evidence="4 6" id="KW-0472">Membrane</keyword>
<proteinExistence type="predicted"/>
<evidence type="ECO:0000256" key="6">
    <source>
        <dbReference type="SAM" id="Phobius"/>
    </source>
</evidence>
<dbReference type="Pfam" id="PF09799">
    <property type="entry name" value="Transmemb_17"/>
    <property type="match status" value="1"/>
</dbReference>
<sequence length="188" mass="20910">MRVAVHHDKEMVLGDAHLTMVVQWNALYTVFVFFVAAWAAYLGKLVDRPDRTMSDLDRAWYTASLGVLLLVEPVRLYLGVRGNRIMSVSHLVGFVILTACVHMPIMALYNTNIPFGNSLDWSVSVIELSFGAIELLLGVFALNALIRRNTVDFFVHLGSLDPTRRYDQDDTSSASSDSGSGSEDELLE</sequence>
<feature type="region of interest" description="Disordered" evidence="5">
    <location>
        <begin position="166"/>
        <end position="188"/>
    </location>
</feature>
<protein>
    <submittedName>
        <fullName evidence="7">Uncharacterized protein</fullName>
    </submittedName>
</protein>
<accession>A0A7S1PP38</accession>
<feature type="compositionally biased region" description="Low complexity" evidence="5">
    <location>
        <begin position="171"/>
        <end position="181"/>
    </location>
</feature>
<keyword evidence="3 6" id="KW-1133">Transmembrane helix</keyword>
<reference evidence="7" key="1">
    <citation type="submission" date="2021-01" db="EMBL/GenBank/DDBJ databases">
        <authorList>
            <person name="Corre E."/>
            <person name="Pelletier E."/>
            <person name="Niang G."/>
            <person name="Scheremetjew M."/>
            <person name="Finn R."/>
            <person name="Kale V."/>
            <person name="Holt S."/>
            <person name="Cochrane G."/>
            <person name="Meng A."/>
            <person name="Brown T."/>
            <person name="Cohen L."/>
        </authorList>
    </citation>
    <scope>NUCLEOTIDE SEQUENCE</scope>
    <source>
        <strain evidence="7">CCAP 1951/1</strain>
    </source>
</reference>
<evidence type="ECO:0000256" key="1">
    <source>
        <dbReference type="ARBA" id="ARBA00004141"/>
    </source>
</evidence>
<dbReference type="InterPro" id="IPR019184">
    <property type="entry name" value="Uncharacterised_TM-17"/>
</dbReference>
<evidence type="ECO:0000313" key="7">
    <source>
        <dbReference type="EMBL" id="CAD9091520.1"/>
    </source>
</evidence>
<dbReference type="GO" id="GO:0016020">
    <property type="term" value="C:membrane"/>
    <property type="evidence" value="ECO:0007669"/>
    <property type="project" value="UniProtKB-SubCell"/>
</dbReference>
<feature type="transmembrane region" description="Helical" evidence="6">
    <location>
        <begin position="90"/>
        <end position="109"/>
    </location>
</feature>
<gene>
    <name evidence="7" type="ORF">NDES1114_LOCUS2069</name>
</gene>
<evidence type="ECO:0000256" key="5">
    <source>
        <dbReference type="SAM" id="MobiDB-lite"/>
    </source>
</evidence>